<accession>A0A420H7R6</accession>
<protein>
    <submittedName>
        <fullName evidence="2">Uncharacterized protein</fullName>
    </submittedName>
</protein>
<organism evidence="2 3">
    <name type="scientific">Golovinomyces cichoracearum</name>
    <dbReference type="NCBI Taxonomy" id="62708"/>
    <lineage>
        <taxon>Eukaryota</taxon>
        <taxon>Fungi</taxon>
        <taxon>Dikarya</taxon>
        <taxon>Ascomycota</taxon>
        <taxon>Pezizomycotina</taxon>
        <taxon>Leotiomycetes</taxon>
        <taxon>Erysiphales</taxon>
        <taxon>Erysiphaceae</taxon>
        <taxon>Golovinomyces</taxon>
    </lineage>
</organism>
<reference evidence="2 3" key="1">
    <citation type="journal article" date="2018" name="BMC Genomics">
        <title>Comparative genome analyses reveal sequence features reflecting distinct modes of host-adaptation between dicot and monocot powdery mildew.</title>
        <authorList>
            <person name="Wu Y."/>
            <person name="Ma X."/>
            <person name="Pan Z."/>
            <person name="Kale S.D."/>
            <person name="Song Y."/>
            <person name="King H."/>
            <person name="Zhang Q."/>
            <person name="Presley C."/>
            <person name="Deng X."/>
            <person name="Wei C.I."/>
            <person name="Xiao S."/>
        </authorList>
    </citation>
    <scope>NUCLEOTIDE SEQUENCE [LARGE SCALE GENOMIC DNA]</scope>
    <source>
        <strain evidence="2">UCSC1</strain>
    </source>
</reference>
<proteinExistence type="predicted"/>
<feature type="compositionally biased region" description="Polar residues" evidence="1">
    <location>
        <begin position="22"/>
        <end position="31"/>
    </location>
</feature>
<evidence type="ECO:0000313" key="3">
    <source>
        <dbReference type="Proteomes" id="UP000285405"/>
    </source>
</evidence>
<evidence type="ECO:0000313" key="2">
    <source>
        <dbReference type="EMBL" id="RKF53467.1"/>
    </source>
</evidence>
<dbReference type="Proteomes" id="UP000285405">
    <property type="component" value="Unassembled WGS sequence"/>
</dbReference>
<comment type="caution">
    <text evidence="2">The sequence shown here is derived from an EMBL/GenBank/DDBJ whole genome shotgun (WGS) entry which is preliminary data.</text>
</comment>
<feature type="compositionally biased region" description="Basic and acidic residues" evidence="1">
    <location>
        <begin position="42"/>
        <end position="58"/>
    </location>
</feature>
<dbReference type="AlphaFoldDB" id="A0A420H7R6"/>
<dbReference type="EMBL" id="MCBR01022100">
    <property type="protein sequence ID" value="RKF53467.1"/>
    <property type="molecule type" value="Genomic_DNA"/>
</dbReference>
<evidence type="ECO:0000256" key="1">
    <source>
        <dbReference type="SAM" id="MobiDB-lite"/>
    </source>
</evidence>
<dbReference type="OrthoDB" id="3597151at2759"/>
<feature type="region of interest" description="Disordered" evidence="1">
    <location>
        <begin position="1"/>
        <end position="75"/>
    </location>
</feature>
<name>A0A420H7R6_9PEZI</name>
<gene>
    <name evidence="2" type="ORF">GcC1_220032</name>
</gene>
<sequence>MPRNILKSASINQTKFRDPFHDNTNSDQSPETLAAVPVTARARKEMQMSEKPPRDSHDGSGVLNTGNKNFTVPRDTILPDVSTSLGNGLKIREYEVSAKNPTEKRKFDVKPAKPISFETKDYNKASKSPKFSTIPLENNSEVLNSISEVPHDHGLHEQAGYVSASTNPVDVKSFSTEPDIPASVETNLGKGKKSIRKWYRMTRRALMRKQVLRILVGRDLAESAKESIKQSSKHDSNLYQSGLPMALSASASEMLVTEREPHQRFGSF</sequence>